<dbReference type="eggNOG" id="ENOG502S3TQ">
    <property type="taxonomic scope" value="Eukaryota"/>
</dbReference>
<dbReference type="RefSeq" id="NP_983374.2">
    <property type="nucleotide sequence ID" value="NM_208727.2"/>
</dbReference>
<evidence type="ECO:0000313" key="1">
    <source>
        <dbReference type="EMBL" id="AAS51198.2"/>
    </source>
</evidence>
<dbReference type="InParanoid" id="Q75CD9"/>
<sequence>MSPHPPSRDISTLSLFDCNNSETPTDNISTRALYEVNLDDELQYPPVSRPLSRSSVTSGLSMVATKDGVEGRRVPRHGITQYSVNLANSMNAAAHWKKAHPEEPCKDFPNGPSLTLKEKMRLFNEDRPSQSNCDSLDSFADTNFSGSARYQLNIHRLNSELESNTSTLGDDTSYLYDMRSIPAAVSITDSEKDSTSSRH</sequence>
<dbReference type="AlphaFoldDB" id="Q75CD9"/>
<reference evidence="1 2" key="1">
    <citation type="journal article" date="2004" name="Science">
        <title>The Ashbya gossypii genome as a tool for mapping the ancient Saccharomyces cerevisiae genome.</title>
        <authorList>
            <person name="Dietrich F.S."/>
            <person name="Voegeli S."/>
            <person name="Brachat S."/>
            <person name="Lerch A."/>
            <person name="Gates K."/>
            <person name="Steiner S."/>
            <person name="Mohr C."/>
            <person name="Pohlmann R."/>
            <person name="Luedi P."/>
            <person name="Choi S."/>
            <person name="Wing R.A."/>
            <person name="Flavier A."/>
            <person name="Gaffney T.D."/>
            <person name="Philippsen P."/>
        </authorList>
    </citation>
    <scope>NUCLEOTIDE SEQUENCE [LARGE SCALE GENOMIC DNA]</scope>
    <source>
        <strain evidence="2">ATCC 10895 / CBS 109.51 / FGSC 9923 / NRRL Y-1056</strain>
    </source>
</reference>
<keyword evidence="2" id="KW-1185">Reference proteome</keyword>
<dbReference type="EMBL" id="AE016816">
    <property type="protein sequence ID" value="AAS51198.2"/>
    <property type="molecule type" value="Genomic_DNA"/>
</dbReference>
<dbReference type="KEGG" id="ago:AGOS_ACL030C"/>
<dbReference type="Proteomes" id="UP000000591">
    <property type="component" value="Chromosome III"/>
</dbReference>
<proteinExistence type="predicted"/>
<name>Q75CD9_EREGS</name>
<dbReference type="GeneID" id="4619499"/>
<reference evidence="2" key="2">
    <citation type="journal article" date="2013" name="G3 (Bethesda)">
        <title>Genomes of Ashbya fungi isolated from insects reveal four mating-type loci, numerous translocations, lack of transposons, and distinct gene duplications.</title>
        <authorList>
            <person name="Dietrich F.S."/>
            <person name="Voegeli S."/>
            <person name="Kuo S."/>
            <person name="Philippsen P."/>
        </authorList>
    </citation>
    <scope>GENOME REANNOTATION</scope>
    <source>
        <strain evidence="2">ATCC 10895 / CBS 109.51 / FGSC 9923 / NRRL Y-1056</strain>
    </source>
</reference>
<accession>Q75CD9</accession>
<dbReference type="FunCoup" id="Q75CD9">
    <property type="interactions" value="86"/>
</dbReference>
<protein>
    <submittedName>
        <fullName evidence="1">ACL030Cp</fullName>
    </submittedName>
</protein>
<evidence type="ECO:0000313" key="2">
    <source>
        <dbReference type="Proteomes" id="UP000000591"/>
    </source>
</evidence>
<organism evidence="1 2">
    <name type="scientific">Eremothecium gossypii (strain ATCC 10895 / CBS 109.51 / FGSC 9923 / NRRL Y-1056)</name>
    <name type="common">Yeast</name>
    <name type="synonym">Ashbya gossypii</name>
    <dbReference type="NCBI Taxonomy" id="284811"/>
    <lineage>
        <taxon>Eukaryota</taxon>
        <taxon>Fungi</taxon>
        <taxon>Dikarya</taxon>
        <taxon>Ascomycota</taxon>
        <taxon>Saccharomycotina</taxon>
        <taxon>Saccharomycetes</taxon>
        <taxon>Saccharomycetales</taxon>
        <taxon>Saccharomycetaceae</taxon>
        <taxon>Eremothecium</taxon>
    </lineage>
</organism>
<gene>
    <name evidence="1" type="ORF">AGOS_ACL030C</name>
</gene>
<dbReference type="HOGENOM" id="CLU_084268_0_0_1"/>
<dbReference type="OMA" id="YPKSHED"/>
<dbReference type="OrthoDB" id="3981113at2759"/>